<keyword evidence="4" id="KW-1185">Reference proteome</keyword>
<proteinExistence type="predicted"/>
<dbReference type="SUPFAM" id="SSF53756">
    <property type="entry name" value="UDP-Glycosyltransferase/glycogen phosphorylase"/>
    <property type="match status" value="1"/>
</dbReference>
<keyword evidence="1 3" id="KW-0328">Glycosyltransferase</keyword>
<dbReference type="EMBL" id="CADIKI010000003">
    <property type="protein sequence ID" value="CAB3783083.1"/>
    <property type="molecule type" value="Genomic_DNA"/>
</dbReference>
<dbReference type="RefSeq" id="WP_175158718.1">
    <property type="nucleotide sequence ID" value="NZ_CADIKI010000003.1"/>
</dbReference>
<evidence type="ECO:0000256" key="2">
    <source>
        <dbReference type="ARBA" id="ARBA00022679"/>
    </source>
</evidence>
<dbReference type="Proteomes" id="UP000494252">
    <property type="component" value="Unassembled WGS sequence"/>
</dbReference>
<evidence type="ECO:0000313" key="3">
    <source>
        <dbReference type="EMBL" id="CAB3783083.1"/>
    </source>
</evidence>
<name>A0A6J5FQ82_9BURK</name>
<sequence length="398" mass="43268">MRLGIYCDSGVNGGHEEMLKRLILALVQSPGIVSFHILVPTQNKPMSDFASDIAAQHRQVVVTPLPFTTESIHGNPLALLATSWSTAAKLRALNLTKLVIAQGTIVSAMTGLLAARLARTTAVSYIPLIDDAAQAGAPIAERVKSRVKRALYQLPHQYITLNDHLREKLLKQAPDTPAAILENYVDNRFSRSTLTRETARSSLGLPRSGKFICAQIGRIHFQHKRQSFLLAAIEKHPDAFANSIVLIVGDGPDADKLQQAVKGSEVLSRCVRIIGPQADVLPYILASDVVVLPSAYEGVPLVMIEAVLAGRPIVASQVSALSSYLPAELLFPVHDHDAFVEKIFSAPAYPLSGLTDSFRVRFSREAFDAQAQEVLLQPVPQRRVAAHLEHNTADLGTK</sequence>
<dbReference type="GO" id="GO:0102710">
    <property type="term" value="F:D-inositol-3-phosphate glycosyltransferase activity"/>
    <property type="evidence" value="ECO:0007669"/>
    <property type="project" value="UniProtKB-EC"/>
</dbReference>
<organism evidence="3 4">
    <name type="scientific">Paraburkholderia fynbosensis</name>
    <dbReference type="NCBI Taxonomy" id="1200993"/>
    <lineage>
        <taxon>Bacteria</taxon>
        <taxon>Pseudomonadati</taxon>
        <taxon>Pseudomonadota</taxon>
        <taxon>Betaproteobacteria</taxon>
        <taxon>Burkholderiales</taxon>
        <taxon>Burkholderiaceae</taxon>
        <taxon>Paraburkholderia</taxon>
    </lineage>
</organism>
<dbReference type="Gene3D" id="3.40.50.2000">
    <property type="entry name" value="Glycogen Phosphorylase B"/>
    <property type="match status" value="2"/>
</dbReference>
<protein>
    <submittedName>
        <fullName evidence="3">D-inositol-3-phosphate glycosyltransferase</fullName>
        <ecNumber evidence="3">2.4.1.250</ecNumber>
    </submittedName>
</protein>
<reference evidence="3 4" key="1">
    <citation type="submission" date="2020-04" db="EMBL/GenBank/DDBJ databases">
        <authorList>
            <person name="De Canck E."/>
        </authorList>
    </citation>
    <scope>NUCLEOTIDE SEQUENCE [LARGE SCALE GENOMIC DNA]</scope>
    <source>
        <strain evidence="3 4">LMG 27177</strain>
    </source>
</reference>
<dbReference type="PANTHER" id="PTHR12526:SF510">
    <property type="entry name" value="D-INOSITOL 3-PHOSPHATE GLYCOSYLTRANSFERASE"/>
    <property type="match status" value="1"/>
</dbReference>
<dbReference type="AlphaFoldDB" id="A0A6J5FQ82"/>
<evidence type="ECO:0000256" key="1">
    <source>
        <dbReference type="ARBA" id="ARBA00022676"/>
    </source>
</evidence>
<dbReference type="PANTHER" id="PTHR12526">
    <property type="entry name" value="GLYCOSYLTRANSFERASE"/>
    <property type="match status" value="1"/>
</dbReference>
<evidence type="ECO:0000313" key="4">
    <source>
        <dbReference type="Proteomes" id="UP000494252"/>
    </source>
</evidence>
<dbReference type="EC" id="2.4.1.250" evidence="3"/>
<dbReference type="Pfam" id="PF13692">
    <property type="entry name" value="Glyco_trans_1_4"/>
    <property type="match status" value="1"/>
</dbReference>
<keyword evidence="2 3" id="KW-0808">Transferase</keyword>
<accession>A0A6J5FQ82</accession>
<gene>
    <name evidence="3" type="primary">mshA_7</name>
    <name evidence="3" type="ORF">LMG27177_01422</name>
</gene>